<accession>A0A6A5XXH2</accession>
<dbReference type="PANTHER" id="PTHR47706:SF4">
    <property type="entry name" value="NMRA-LIKE DOMAIN-CONTAINING PROTEIN"/>
    <property type="match status" value="1"/>
</dbReference>
<dbReference type="SUPFAM" id="SSF51735">
    <property type="entry name" value="NAD(P)-binding Rossmann-fold domains"/>
    <property type="match status" value="1"/>
</dbReference>
<organism evidence="5 6">
    <name type="scientific">Aaosphaeria arxii CBS 175.79</name>
    <dbReference type="NCBI Taxonomy" id="1450172"/>
    <lineage>
        <taxon>Eukaryota</taxon>
        <taxon>Fungi</taxon>
        <taxon>Dikarya</taxon>
        <taxon>Ascomycota</taxon>
        <taxon>Pezizomycotina</taxon>
        <taxon>Dothideomycetes</taxon>
        <taxon>Pleosporomycetidae</taxon>
        <taxon>Pleosporales</taxon>
        <taxon>Pleosporales incertae sedis</taxon>
        <taxon>Aaosphaeria</taxon>
    </lineage>
</organism>
<dbReference type="InterPro" id="IPR036291">
    <property type="entry name" value="NAD(P)-bd_dom_sf"/>
</dbReference>
<evidence type="ECO:0000256" key="3">
    <source>
        <dbReference type="ARBA" id="ARBA00023002"/>
    </source>
</evidence>
<feature type="domain" description="NmrA-like" evidence="4">
    <location>
        <begin position="4"/>
        <end position="206"/>
    </location>
</feature>
<dbReference type="Pfam" id="PF05368">
    <property type="entry name" value="NmrA"/>
    <property type="match status" value="1"/>
</dbReference>
<dbReference type="AlphaFoldDB" id="A0A6A5XXH2"/>
<evidence type="ECO:0000256" key="2">
    <source>
        <dbReference type="ARBA" id="ARBA00022857"/>
    </source>
</evidence>
<proteinExistence type="inferred from homology"/>
<dbReference type="PANTHER" id="PTHR47706">
    <property type="entry name" value="NMRA-LIKE FAMILY PROTEIN"/>
    <property type="match status" value="1"/>
</dbReference>
<dbReference type="EMBL" id="ML978068">
    <property type="protein sequence ID" value="KAF2018035.1"/>
    <property type="molecule type" value="Genomic_DNA"/>
</dbReference>
<dbReference type="InterPro" id="IPR051609">
    <property type="entry name" value="NmrA/Isoflavone_reductase-like"/>
</dbReference>
<dbReference type="RefSeq" id="XP_033386374.1">
    <property type="nucleotide sequence ID" value="XM_033525054.1"/>
</dbReference>
<dbReference type="GeneID" id="54282451"/>
<keyword evidence="3" id="KW-0560">Oxidoreductase</keyword>
<dbReference type="InterPro" id="IPR008030">
    <property type="entry name" value="NmrA-like"/>
</dbReference>
<evidence type="ECO:0000313" key="6">
    <source>
        <dbReference type="Proteomes" id="UP000799778"/>
    </source>
</evidence>
<dbReference type="OrthoDB" id="10000533at2759"/>
<gene>
    <name evidence="5" type="ORF">BU24DRAFT_389680</name>
</gene>
<comment type="similarity">
    <text evidence="1">Belongs to the NmrA-type oxidoreductase family. Isoflavone reductase subfamily.</text>
</comment>
<evidence type="ECO:0000259" key="4">
    <source>
        <dbReference type="Pfam" id="PF05368"/>
    </source>
</evidence>
<reference evidence="5" key="1">
    <citation type="journal article" date="2020" name="Stud. Mycol.">
        <title>101 Dothideomycetes genomes: a test case for predicting lifestyles and emergence of pathogens.</title>
        <authorList>
            <person name="Haridas S."/>
            <person name="Albert R."/>
            <person name="Binder M."/>
            <person name="Bloem J."/>
            <person name="Labutti K."/>
            <person name="Salamov A."/>
            <person name="Andreopoulos B."/>
            <person name="Baker S."/>
            <person name="Barry K."/>
            <person name="Bills G."/>
            <person name="Bluhm B."/>
            <person name="Cannon C."/>
            <person name="Castanera R."/>
            <person name="Culley D."/>
            <person name="Daum C."/>
            <person name="Ezra D."/>
            <person name="Gonzalez J."/>
            <person name="Henrissat B."/>
            <person name="Kuo A."/>
            <person name="Liang C."/>
            <person name="Lipzen A."/>
            <person name="Lutzoni F."/>
            <person name="Magnuson J."/>
            <person name="Mondo S."/>
            <person name="Nolan M."/>
            <person name="Ohm R."/>
            <person name="Pangilinan J."/>
            <person name="Park H.-J."/>
            <person name="Ramirez L."/>
            <person name="Alfaro M."/>
            <person name="Sun H."/>
            <person name="Tritt A."/>
            <person name="Yoshinaga Y."/>
            <person name="Zwiers L.-H."/>
            <person name="Turgeon B."/>
            <person name="Goodwin S."/>
            <person name="Spatafora J."/>
            <person name="Crous P."/>
            <person name="Grigoriev I."/>
        </authorList>
    </citation>
    <scope>NUCLEOTIDE SEQUENCE</scope>
    <source>
        <strain evidence="5">CBS 175.79</strain>
    </source>
</reference>
<name>A0A6A5XXH2_9PLEO</name>
<keyword evidence="6" id="KW-1185">Reference proteome</keyword>
<evidence type="ECO:0000256" key="1">
    <source>
        <dbReference type="ARBA" id="ARBA00005725"/>
    </source>
</evidence>
<dbReference type="Gene3D" id="3.90.25.10">
    <property type="entry name" value="UDP-galactose 4-epimerase, domain 1"/>
    <property type="match status" value="1"/>
</dbReference>
<dbReference type="Proteomes" id="UP000799778">
    <property type="component" value="Unassembled WGS sequence"/>
</dbReference>
<dbReference type="GO" id="GO:0016491">
    <property type="term" value="F:oxidoreductase activity"/>
    <property type="evidence" value="ECO:0007669"/>
    <property type="project" value="UniProtKB-KW"/>
</dbReference>
<dbReference type="Gene3D" id="3.40.50.720">
    <property type="entry name" value="NAD(P)-binding Rossmann-like Domain"/>
    <property type="match status" value="1"/>
</dbReference>
<evidence type="ECO:0000313" key="5">
    <source>
        <dbReference type="EMBL" id="KAF2018035.1"/>
    </source>
</evidence>
<sequence length="315" mass="35499">MVNIAVAGGTGNVATEILRATIASGRHNITIFTRGSKTAESSQPNVTYKAVDYSDHAALVDALRGFDICLCFMIIIGEGYTAQIKLIDACIEAGVKRFAPSEWGIKNGSPVPDYKPKDETVEYLKEINKDKKVLEYTLFQPSIFMDYFAHPNPLSPNLHTWSFFIDPSSRHAILPESQDDPLVLTRISDDSEILLRAIEDPNPWPVIGGIRGCRTTIRELFALSKEIRGGEWTIENVSDEDVENKTLQTKWCPQMTHPSLPLEVRESYSKVFLNNFLSAILAGSWDVSDEFNQRYPDYKFTNLKDYLKEAWEGKP</sequence>
<keyword evidence="2" id="KW-0521">NADP</keyword>
<protein>
    <submittedName>
        <fullName evidence="5">NAD(P)-binding protein</fullName>
    </submittedName>
</protein>